<organism evidence="2 3">
    <name type="scientific">Portunus trituberculatus</name>
    <name type="common">Swimming crab</name>
    <name type="synonym">Neptunus trituberculatus</name>
    <dbReference type="NCBI Taxonomy" id="210409"/>
    <lineage>
        <taxon>Eukaryota</taxon>
        <taxon>Metazoa</taxon>
        <taxon>Ecdysozoa</taxon>
        <taxon>Arthropoda</taxon>
        <taxon>Crustacea</taxon>
        <taxon>Multicrustacea</taxon>
        <taxon>Malacostraca</taxon>
        <taxon>Eumalacostraca</taxon>
        <taxon>Eucarida</taxon>
        <taxon>Decapoda</taxon>
        <taxon>Pleocyemata</taxon>
        <taxon>Brachyura</taxon>
        <taxon>Eubrachyura</taxon>
        <taxon>Portunoidea</taxon>
        <taxon>Portunidae</taxon>
        <taxon>Portuninae</taxon>
        <taxon>Portunus</taxon>
    </lineage>
</organism>
<accession>A0A5B7JMP0</accession>
<protein>
    <submittedName>
        <fullName evidence="2">Uncharacterized protein</fullName>
    </submittedName>
</protein>
<feature type="region of interest" description="Disordered" evidence="1">
    <location>
        <begin position="1"/>
        <end position="26"/>
    </location>
</feature>
<evidence type="ECO:0000313" key="2">
    <source>
        <dbReference type="EMBL" id="MPC93594.1"/>
    </source>
</evidence>
<sequence length="26" mass="2547">MGEAAAPQKLGCQQVSGASSRTASPN</sequence>
<gene>
    <name evidence="2" type="ORF">E2C01_088728</name>
</gene>
<proteinExistence type="predicted"/>
<dbReference type="Proteomes" id="UP000324222">
    <property type="component" value="Unassembled WGS sequence"/>
</dbReference>
<feature type="compositionally biased region" description="Polar residues" evidence="1">
    <location>
        <begin position="11"/>
        <end position="26"/>
    </location>
</feature>
<dbReference type="AlphaFoldDB" id="A0A5B7JMP0"/>
<comment type="caution">
    <text evidence="2">The sequence shown here is derived from an EMBL/GenBank/DDBJ whole genome shotgun (WGS) entry which is preliminary data.</text>
</comment>
<name>A0A5B7JMP0_PORTR</name>
<evidence type="ECO:0000256" key="1">
    <source>
        <dbReference type="SAM" id="MobiDB-lite"/>
    </source>
</evidence>
<dbReference type="EMBL" id="VSRR010095415">
    <property type="protein sequence ID" value="MPC93594.1"/>
    <property type="molecule type" value="Genomic_DNA"/>
</dbReference>
<evidence type="ECO:0000313" key="3">
    <source>
        <dbReference type="Proteomes" id="UP000324222"/>
    </source>
</evidence>
<keyword evidence="3" id="KW-1185">Reference proteome</keyword>
<reference evidence="2 3" key="1">
    <citation type="submission" date="2019-05" db="EMBL/GenBank/DDBJ databases">
        <title>Another draft genome of Portunus trituberculatus and its Hox gene families provides insights of decapod evolution.</title>
        <authorList>
            <person name="Jeong J.-H."/>
            <person name="Song I."/>
            <person name="Kim S."/>
            <person name="Choi T."/>
            <person name="Kim D."/>
            <person name="Ryu S."/>
            <person name="Kim W."/>
        </authorList>
    </citation>
    <scope>NUCLEOTIDE SEQUENCE [LARGE SCALE GENOMIC DNA]</scope>
    <source>
        <tissue evidence="2">Muscle</tissue>
    </source>
</reference>